<keyword evidence="2" id="KW-0442">Lipid degradation</keyword>
<evidence type="ECO:0000256" key="1">
    <source>
        <dbReference type="ARBA" id="ARBA00022801"/>
    </source>
</evidence>
<keyword evidence="5" id="KW-0472">Membrane</keyword>
<feature type="transmembrane region" description="Helical" evidence="5">
    <location>
        <begin position="6"/>
        <end position="24"/>
    </location>
</feature>
<evidence type="ECO:0000313" key="6">
    <source>
        <dbReference type="EMBL" id="MCP2352115.1"/>
    </source>
</evidence>
<comment type="caution">
    <text evidence="6">The sequence shown here is derived from an EMBL/GenBank/DDBJ whole genome shotgun (WGS) entry which is preliminary data.</text>
</comment>
<evidence type="ECO:0000256" key="5">
    <source>
        <dbReference type="SAM" id="Phobius"/>
    </source>
</evidence>
<accession>A0ABT1KDL4</accession>
<evidence type="ECO:0000256" key="2">
    <source>
        <dbReference type="ARBA" id="ARBA00022963"/>
    </source>
</evidence>
<evidence type="ECO:0000256" key="3">
    <source>
        <dbReference type="ARBA" id="ARBA00023098"/>
    </source>
</evidence>
<feature type="transmembrane region" description="Helical" evidence="5">
    <location>
        <begin position="92"/>
        <end position="115"/>
    </location>
</feature>
<dbReference type="InterPro" id="IPR029058">
    <property type="entry name" value="AB_hydrolase_fold"/>
</dbReference>
<gene>
    <name evidence="6" type="ORF">HD595_008237</name>
</gene>
<proteinExistence type="predicted"/>
<feature type="region of interest" description="Disordered" evidence="4">
    <location>
        <begin position="319"/>
        <end position="352"/>
    </location>
</feature>
<keyword evidence="3" id="KW-0443">Lipid metabolism</keyword>
<keyword evidence="7" id="KW-1185">Reference proteome</keyword>
<dbReference type="PANTHER" id="PTHR10272">
    <property type="entry name" value="PLATELET-ACTIVATING FACTOR ACETYLHYDROLASE"/>
    <property type="match status" value="1"/>
</dbReference>
<dbReference type="Pfam" id="PF03403">
    <property type="entry name" value="PAF-AH_p_II"/>
    <property type="match status" value="2"/>
</dbReference>
<evidence type="ECO:0000313" key="7">
    <source>
        <dbReference type="Proteomes" id="UP001320766"/>
    </source>
</evidence>
<keyword evidence="5" id="KW-1133">Transmembrane helix</keyword>
<dbReference type="Gene3D" id="3.40.50.1820">
    <property type="entry name" value="alpha/beta hydrolase"/>
    <property type="match status" value="1"/>
</dbReference>
<feature type="transmembrane region" description="Helical" evidence="5">
    <location>
        <begin position="60"/>
        <end position="80"/>
    </location>
</feature>
<dbReference type="PANTHER" id="PTHR10272:SF0">
    <property type="entry name" value="PLATELET-ACTIVATING FACTOR ACETYLHYDROLASE"/>
    <property type="match status" value="1"/>
</dbReference>
<dbReference type="RefSeq" id="WP_253779135.1">
    <property type="nucleotide sequence ID" value="NZ_BAAAVE010000011.1"/>
</dbReference>
<dbReference type="GO" id="GO:0016787">
    <property type="term" value="F:hydrolase activity"/>
    <property type="evidence" value="ECO:0007669"/>
    <property type="project" value="UniProtKB-KW"/>
</dbReference>
<reference evidence="6 7" key="1">
    <citation type="submission" date="2022-06" db="EMBL/GenBank/DDBJ databases">
        <title>Sequencing the genomes of 1000 actinobacteria strains.</title>
        <authorList>
            <person name="Klenk H.-P."/>
        </authorList>
    </citation>
    <scope>NUCLEOTIDE SEQUENCE [LARGE SCALE GENOMIC DNA]</scope>
    <source>
        <strain evidence="6 7">DSM 44170</strain>
    </source>
</reference>
<evidence type="ECO:0000256" key="4">
    <source>
        <dbReference type="SAM" id="MobiDB-lite"/>
    </source>
</evidence>
<protein>
    <submittedName>
        <fullName evidence="6">Dienelactone hydrolase</fullName>
    </submittedName>
</protein>
<name>A0ABT1KDL4_9ACTN</name>
<sequence length="551" mass="57259">MNAAILGLSPVEFATLVAALVPVPARLLPPGARRPVTLACAAVFASCAVALAVSGVRWPVVPVLAGGALALAVTVPPLFGRRAERPVRWRRWAARLGSAAALVVVLAGAVTAWALPVPVFPEPPGPYAVGTTVVQWTDTARPEPATSRRDDRRVVVVQLWYPATGVTSADARARYLGRTEREARTVARGTAAYLGMPGFVLDQASLATTWSVPGAPVAGGRFPVVLFSPGLGGVRTQNTAWAEELAGRGYVVAALDHPYDSAVVTLADGRVIRTRLAATGDPAEDDRRAAAWTAVRAADLRFVLTQLGRIDCGELPDPLAGRADGARPPAPPAPRLDHAASPRTLATRHHQAPPPSALAAHLLHTAPPNTLAAHLHHAALPSTLATRHHQAAPPSGLAGRLDTGRVAVTGHSLGGAAALLAAREDHRFAAVIDIDGYPRDPAPGPFPQPALALVHDIEPGQERDYLDRLTRVLGLSTAAGYRLTVPGSAHLTFTDAPLFLPPLPSLVGSGGRDAGPRRTAAVTAAFLDATLRGAPGDLATSLSAYGRLTVL</sequence>
<dbReference type="EMBL" id="JAMZEC010000001">
    <property type="protein sequence ID" value="MCP2352115.1"/>
    <property type="molecule type" value="Genomic_DNA"/>
</dbReference>
<feature type="transmembrane region" description="Helical" evidence="5">
    <location>
        <begin position="36"/>
        <end position="54"/>
    </location>
</feature>
<organism evidence="6 7">
    <name type="scientific">Nonomuraea roseoviolacea subsp. carminata</name>
    <dbReference type="NCBI Taxonomy" id="160689"/>
    <lineage>
        <taxon>Bacteria</taxon>
        <taxon>Bacillati</taxon>
        <taxon>Actinomycetota</taxon>
        <taxon>Actinomycetes</taxon>
        <taxon>Streptosporangiales</taxon>
        <taxon>Streptosporangiaceae</taxon>
        <taxon>Nonomuraea</taxon>
    </lineage>
</organism>
<dbReference type="Proteomes" id="UP001320766">
    <property type="component" value="Unassembled WGS sequence"/>
</dbReference>
<keyword evidence="1 6" id="KW-0378">Hydrolase</keyword>
<keyword evidence="5" id="KW-0812">Transmembrane</keyword>
<dbReference type="SUPFAM" id="SSF53474">
    <property type="entry name" value="alpha/beta-Hydrolases"/>
    <property type="match status" value="1"/>
</dbReference>